<name>A0A392UYY2_9FABA</name>
<dbReference type="Proteomes" id="UP000265520">
    <property type="component" value="Unassembled WGS sequence"/>
</dbReference>
<comment type="caution">
    <text evidence="1">The sequence shown here is derived from an EMBL/GenBank/DDBJ whole genome shotgun (WGS) entry which is preliminary data.</text>
</comment>
<proteinExistence type="predicted"/>
<organism evidence="1 2">
    <name type="scientific">Trifolium medium</name>
    <dbReference type="NCBI Taxonomy" id="97028"/>
    <lineage>
        <taxon>Eukaryota</taxon>
        <taxon>Viridiplantae</taxon>
        <taxon>Streptophyta</taxon>
        <taxon>Embryophyta</taxon>
        <taxon>Tracheophyta</taxon>
        <taxon>Spermatophyta</taxon>
        <taxon>Magnoliopsida</taxon>
        <taxon>eudicotyledons</taxon>
        <taxon>Gunneridae</taxon>
        <taxon>Pentapetalae</taxon>
        <taxon>rosids</taxon>
        <taxon>fabids</taxon>
        <taxon>Fabales</taxon>
        <taxon>Fabaceae</taxon>
        <taxon>Papilionoideae</taxon>
        <taxon>50 kb inversion clade</taxon>
        <taxon>NPAAA clade</taxon>
        <taxon>Hologalegina</taxon>
        <taxon>IRL clade</taxon>
        <taxon>Trifolieae</taxon>
        <taxon>Trifolium</taxon>
    </lineage>
</organism>
<reference evidence="1 2" key="1">
    <citation type="journal article" date="2018" name="Front. Plant Sci.">
        <title>Red Clover (Trifolium pratense) and Zigzag Clover (T. medium) - A Picture of Genomic Similarities and Differences.</title>
        <authorList>
            <person name="Dluhosova J."/>
            <person name="Istvanek J."/>
            <person name="Nedelnik J."/>
            <person name="Repkova J."/>
        </authorList>
    </citation>
    <scope>NUCLEOTIDE SEQUENCE [LARGE SCALE GENOMIC DNA]</scope>
    <source>
        <strain evidence="2">cv. 10/8</strain>
        <tissue evidence="1">Leaf</tissue>
    </source>
</reference>
<accession>A0A392UYY2</accession>
<protein>
    <submittedName>
        <fullName evidence="1">Uncharacterized protein</fullName>
    </submittedName>
</protein>
<keyword evidence="2" id="KW-1185">Reference proteome</keyword>
<dbReference type="EMBL" id="LXQA011014508">
    <property type="protein sequence ID" value="MCI81254.1"/>
    <property type="molecule type" value="Genomic_DNA"/>
</dbReference>
<sequence length="39" mass="4422">MGRQNQKQFLYCTQFSPRALKLAPGAKILESMYPGFLTS</sequence>
<feature type="non-terminal residue" evidence="1">
    <location>
        <position position="39"/>
    </location>
</feature>
<evidence type="ECO:0000313" key="2">
    <source>
        <dbReference type="Proteomes" id="UP000265520"/>
    </source>
</evidence>
<dbReference type="AlphaFoldDB" id="A0A392UYY2"/>
<evidence type="ECO:0000313" key="1">
    <source>
        <dbReference type="EMBL" id="MCI81254.1"/>
    </source>
</evidence>